<feature type="signal peptide" evidence="1">
    <location>
        <begin position="1"/>
        <end position="24"/>
    </location>
</feature>
<dbReference type="Proteomes" id="UP000628560">
    <property type="component" value="Unassembled WGS sequence"/>
</dbReference>
<comment type="caution">
    <text evidence="2">The sequence shown here is derived from an EMBL/GenBank/DDBJ whole genome shotgun (WGS) entry which is preliminary data.</text>
</comment>
<sequence length="124" mass="13369">MTEGFMRYLLPVLLPIALVGCATVSTTKTIQVTPQPGADHIVVDTNATARCKDILFIITCKVNLDMTPVGVMENTPATASLAAPAPAANETVATRLEELDKLKSQKLISTKEYQAKRTEILRGL</sequence>
<evidence type="ECO:0000256" key="1">
    <source>
        <dbReference type="SAM" id="SignalP"/>
    </source>
</evidence>
<dbReference type="PROSITE" id="PS51257">
    <property type="entry name" value="PROKAR_LIPOPROTEIN"/>
    <property type="match status" value="1"/>
</dbReference>
<feature type="chain" id="PRO_5044779777" description="SHOCT domain-containing protein" evidence="1">
    <location>
        <begin position="25"/>
        <end position="124"/>
    </location>
</feature>
<protein>
    <recommendedName>
        <fullName evidence="4">SHOCT domain-containing protein</fullName>
    </recommendedName>
</protein>
<accession>A0ABD4K8I7</accession>
<keyword evidence="1" id="KW-0732">Signal</keyword>
<dbReference type="RefSeq" id="WP_194512855.1">
    <property type="nucleotide sequence ID" value="NZ_JADIXP010000004.1"/>
</dbReference>
<organism evidence="2 3">
    <name type="scientific">Lelliottia nimipressuralis</name>
    <dbReference type="NCBI Taxonomy" id="69220"/>
    <lineage>
        <taxon>Bacteria</taxon>
        <taxon>Pseudomonadati</taxon>
        <taxon>Pseudomonadota</taxon>
        <taxon>Gammaproteobacteria</taxon>
        <taxon>Enterobacterales</taxon>
        <taxon>Enterobacteriaceae</taxon>
        <taxon>Lelliottia</taxon>
    </lineage>
</organism>
<proteinExistence type="predicted"/>
<evidence type="ECO:0000313" key="2">
    <source>
        <dbReference type="EMBL" id="MBF4177934.1"/>
    </source>
</evidence>
<name>A0ABD4K8I7_9ENTR</name>
<dbReference type="EMBL" id="JADIXP010000004">
    <property type="protein sequence ID" value="MBF4177934.1"/>
    <property type="molecule type" value="Genomic_DNA"/>
</dbReference>
<evidence type="ECO:0008006" key="4">
    <source>
        <dbReference type="Google" id="ProtNLM"/>
    </source>
</evidence>
<evidence type="ECO:0000313" key="3">
    <source>
        <dbReference type="Proteomes" id="UP000628560"/>
    </source>
</evidence>
<dbReference type="AlphaFoldDB" id="A0ABD4K8I7"/>
<reference evidence="2 3" key="1">
    <citation type="submission" date="2020-11" db="EMBL/GenBank/DDBJ databases">
        <title>Identification of Lelliottia nimipressuralis from Wound Infection by Whole Genome-Based Bacterial Identification.</title>
        <authorList>
            <person name="Navarathna D.H."/>
            <person name="Choi H."/>
            <person name="Jinadatha C."/>
            <person name="Chatterjee P."/>
            <person name="Hwang M."/>
        </authorList>
    </citation>
    <scope>NUCLEOTIDE SEQUENCE [LARGE SCALE GENOMIC DNA]</scope>
    <source>
        <strain evidence="2 3">DN2020</strain>
    </source>
</reference>
<gene>
    <name evidence="2" type="ORF">ISP11_08645</name>
</gene>